<keyword evidence="2" id="KW-1185">Reference proteome</keyword>
<name>A0A4Y7L879_PAPSO</name>
<accession>A0A4Y7L879</accession>
<dbReference type="EMBL" id="CM010724">
    <property type="protein sequence ID" value="RZC81744.1"/>
    <property type="molecule type" value="Genomic_DNA"/>
</dbReference>
<sequence length="59" mass="6362">MGGILLALSPINKVLNLSGLLTDIMKTSTNQRDFQNSTFMALKEALKCIAIRLLLGAQA</sequence>
<organism evidence="1 2">
    <name type="scientific">Papaver somniferum</name>
    <name type="common">Opium poppy</name>
    <dbReference type="NCBI Taxonomy" id="3469"/>
    <lineage>
        <taxon>Eukaryota</taxon>
        <taxon>Viridiplantae</taxon>
        <taxon>Streptophyta</taxon>
        <taxon>Embryophyta</taxon>
        <taxon>Tracheophyta</taxon>
        <taxon>Spermatophyta</taxon>
        <taxon>Magnoliopsida</taxon>
        <taxon>Ranunculales</taxon>
        <taxon>Papaveraceae</taxon>
        <taxon>Papaveroideae</taxon>
        <taxon>Papaver</taxon>
    </lineage>
</organism>
<dbReference type="Gramene" id="RZC81744">
    <property type="protein sequence ID" value="RZC81744"/>
    <property type="gene ID" value="C5167_044317"/>
</dbReference>
<dbReference type="Proteomes" id="UP000316621">
    <property type="component" value="Chromosome 10"/>
</dbReference>
<evidence type="ECO:0000313" key="2">
    <source>
        <dbReference type="Proteomes" id="UP000316621"/>
    </source>
</evidence>
<gene>
    <name evidence="1" type="ORF">C5167_044317</name>
</gene>
<evidence type="ECO:0000313" key="1">
    <source>
        <dbReference type="EMBL" id="RZC81744.1"/>
    </source>
</evidence>
<proteinExistence type="predicted"/>
<protein>
    <submittedName>
        <fullName evidence="1">Uncharacterized protein</fullName>
    </submittedName>
</protein>
<reference evidence="1 2" key="1">
    <citation type="journal article" date="2018" name="Science">
        <title>The opium poppy genome and morphinan production.</title>
        <authorList>
            <person name="Guo L."/>
            <person name="Winzer T."/>
            <person name="Yang X."/>
            <person name="Li Y."/>
            <person name="Ning Z."/>
            <person name="He Z."/>
            <person name="Teodor R."/>
            <person name="Lu Y."/>
            <person name="Bowser T.A."/>
            <person name="Graham I.A."/>
            <person name="Ye K."/>
        </authorList>
    </citation>
    <scope>NUCLEOTIDE SEQUENCE [LARGE SCALE GENOMIC DNA]</scope>
    <source>
        <strain evidence="2">cv. HN1</strain>
        <tissue evidence="1">Leaves</tissue>
    </source>
</reference>
<dbReference type="AlphaFoldDB" id="A0A4Y7L879"/>